<accession>A0AAW1KCX8</accession>
<proteinExistence type="predicted"/>
<feature type="region of interest" description="Disordered" evidence="1">
    <location>
        <begin position="38"/>
        <end position="102"/>
    </location>
</feature>
<dbReference type="EMBL" id="JBDFQZ010000006">
    <property type="protein sequence ID" value="KAK9715667.1"/>
    <property type="molecule type" value="Genomic_DNA"/>
</dbReference>
<sequence length="102" mass="11460">MEVSHLILRVTGHINQLKIVGVFLSDLSLIGNDYENVPQSRAEEETSSQKKTKRNNVGSSRRTRARRPRLPTTSEDEPTGISSSTTALPRERKNRNTKLSTN</sequence>
<reference evidence="2" key="1">
    <citation type="submission" date="2024-03" db="EMBL/GenBank/DDBJ databases">
        <title>WGS assembly of Saponaria officinalis var. Norfolk2.</title>
        <authorList>
            <person name="Jenkins J."/>
            <person name="Shu S."/>
            <person name="Grimwood J."/>
            <person name="Barry K."/>
            <person name="Goodstein D."/>
            <person name="Schmutz J."/>
            <person name="Leebens-Mack J."/>
            <person name="Osbourn A."/>
        </authorList>
    </citation>
    <scope>NUCLEOTIDE SEQUENCE [LARGE SCALE GENOMIC DNA]</scope>
    <source>
        <strain evidence="2">JIC</strain>
    </source>
</reference>
<dbReference type="Proteomes" id="UP001443914">
    <property type="component" value="Unassembled WGS sequence"/>
</dbReference>
<evidence type="ECO:0000313" key="2">
    <source>
        <dbReference type="EMBL" id="KAK9715667.1"/>
    </source>
</evidence>
<protein>
    <submittedName>
        <fullName evidence="2">Uncharacterized protein</fullName>
    </submittedName>
</protein>
<gene>
    <name evidence="2" type="ORF">RND81_06G181000</name>
</gene>
<evidence type="ECO:0000256" key="1">
    <source>
        <dbReference type="SAM" id="MobiDB-lite"/>
    </source>
</evidence>
<name>A0AAW1KCX8_SAPOF</name>
<comment type="caution">
    <text evidence="2">The sequence shown here is derived from an EMBL/GenBank/DDBJ whole genome shotgun (WGS) entry which is preliminary data.</text>
</comment>
<evidence type="ECO:0000313" key="3">
    <source>
        <dbReference type="Proteomes" id="UP001443914"/>
    </source>
</evidence>
<keyword evidence="3" id="KW-1185">Reference proteome</keyword>
<dbReference type="AlphaFoldDB" id="A0AAW1KCX8"/>
<organism evidence="2 3">
    <name type="scientific">Saponaria officinalis</name>
    <name type="common">Common soapwort</name>
    <name type="synonym">Lychnis saponaria</name>
    <dbReference type="NCBI Taxonomy" id="3572"/>
    <lineage>
        <taxon>Eukaryota</taxon>
        <taxon>Viridiplantae</taxon>
        <taxon>Streptophyta</taxon>
        <taxon>Embryophyta</taxon>
        <taxon>Tracheophyta</taxon>
        <taxon>Spermatophyta</taxon>
        <taxon>Magnoliopsida</taxon>
        <taxon>eudicotyledons</taxon>
        <taxon>Gunneridae</taxon>
        <taxon>Pentapetalae</taxon>
        <taxon>Caryophyllales</taxon>
        <taxon>Caryophyllaceae</taxon>
        <taxon>Caryophylleae</taxon>
        <taxon>Saponaria</taxon>
    </lineage>
</organism>